<accession>Q6CLA3</accession>
<keyword evidence="10" id="KW-1185">Reference proteome</keyword>
<dbReference type="Proteomes" id="UP000000598">
    <property type="component" value="Chromosome F"/>
</dbReference>
<dbReference type="PROSITE" id="PS50077">
    <property type="entry name" value="HEAT_REPEAT"/>
    <property type="match status" value="1"/>
</dbReference>
<dbReference type="Gene3D" id="1.25.10.10">
    <property type="entry name" value="Leucine-rich Repeat Variant"/>
    <property type="match status" value="2"/>
</dbReference>
<dbReference type="InParanoid" id="Q6CLA3"/>
<dbReference type="InterPro" id="IPR011989">
    <property type="entry name" value="ARM-like"/>
</dbReference>
<dbReference type="EMBL" id="CR382126">
    <property type="protein sequence ID" value="CAG97994.1"/>
    <property type="molecule type" value="Genomic_DNA"/>
</dbReference>
<dbReference type="PaxDb" id="284590-Q6CLA3"/>
<dbReference type="PANTHER" id="PTHR12891">
    <property type="entry name" value="DNA REPAIR/TRANSCRIPTION PROTEIN MET18/MMS19"/>
    <property type="match status" value="1"/>
</dbReference>
<dbReference type="Pfam" id="PF12460">
    <property type="entry name" value="MMS19_C"/>
    <property type="match status" value="1"/>
</dbReference>
<dbReference type="SUPFAM" id="SSF48371">
    <property type="entry name" value="ARM repeat"/>
    <property type="match status" value="1"/>
</dbReference>
<keyword evidence="6" id="KW-0234">DNA repair</keyword>
<gene>
    <name evidence="9" type="ORF">KLLA0_F04565g</name>
</gene>
<dbReference type="GO" id="GO:0005634">
    <property type="term" value="C:nucleus"/>
    <property type="evidence" value="ECO:0007669"/>
    <property type="project" value="UniProtKB-SubCell"/>
</dbReference>
<dbReference type="STRING" id="284590.Q6CLA3"/>
<dbReference type="HOGENOM" id="CLU_005943_1_0_1"/>
<dbReference type="OMA" id="FSFMPEF"/>
<organism evidence="9 10">
    <name type="scientific">Kluyveromyces lactis (strain ATCC 8585 / CBS 2359 / DSM 70799 / NBRC 1267 / NRRL Y-1140 / WM37)</name>
    <name type="common">Yeast</name>
    <name type="synonym">Candida sphaerica</name>
    <dbReference type="NCBI Taxonomy" id="284590"/>
    <lineage>
        <taxon>Eukaryota</taxon>
        <taxon>Fungi</taxon>
        <taxon>Dikarya</taxon>
        <taxon>Ascomycota</taxon>
        <taxon>Saccharomycotina</taxon>
        <taxon>Saccharomycetes</taxon>
        <taxon>Saccharomycetales</taxon>
        <taxon>Saccharomycetaceae</taxon>
        <taxon>Kluyveromyces</taxon>
    </lineage>
</organism>
<proteinExistence type="inferred from homology"/>
<dbReference type="InterPro" id="IPR024687">
    <property type="entry name" value="MMS19_C"/>
</dbReference>
<protein>
    <recommendedName>
        <fullName evidence="6">MMS19 nucleotide excision repair protein</fullName>
    </recommendedName>
</protein>
<evidence type="ECO:0000256" key="6">
    <source>
        <dbReference type="RuleBase" id="RU367072"/>
    </source>
</evidence>
<dbReference type="InterPro" id="IPR039920">
    <property type="entry name" value="MMS19"/>
</dbReference>
<dbReference type="KEGG" id="kla:KLLA0_F04565g"/>
<dbReference type="Pfam" id="PF14500">
    <property type="entry name" value="MMS19_N"/>
    <property type="match status" value="1"/>
</dbReference>
<evidence type="ECO:0000256" key="5">
    <source>
        <dbReference type="PROSITE-ProRule" id="PRU00103"/>
    </source>
</evidence>
<dbReference type="GO" id="GO:0016226">
    <property type="term" value="P:iron-sulfur cluster assembly"/>
    <property type="evidence" value="ECO:0007669"/>
    <property type="project" value="UniProtKB-UniRule"/>
</dbReference>
<evidence type="ECO:0000259" key="7">
    <source>
        <dbReference type="Pfam" id="PF12460"/>
    </source>
</evidence>
<dbReference type="GO" id="GO:0051604">
    <property type="term" value="P:protein maturation"/>
    <property type="evidence" value="ECO:0007669"/>
    <property type="project" value="UniProtKB-UniRule"/>
</dbReference>
<feature type="domain" description="MMS19 N-terminal" evidence="8">
    <location>
        <begin position="53"/>
        <end position="314"/>
    </location>
</feature>
<evidence type="ECO:0000313" key="9">
    <source>
        <dbReference type="EMBL" id="CAG97994.1"/>
    </source>
</evidence>
<dbReference type="AlphaFoldDB" id="Q6CLA3"/>
<feature type="domain" description="MMS19 C-terminal" evidence="7">
    <location>
        <begin position="580"/>
        <end position="979"/>
    </location>
</feature>
<dbReference type="InterPro" id="IPR029240">
    <property type="entry name" value="MMS19_N"/>
</dbReference>
<dbReference type="GO" id="GO:0097361">
    <property type="term" value="C:cytosolic [4Fe-4S] assembly targeting complex"/>
    <property type="evidence" value="ECO:0007669"/>
    <property type="project" value="UniProtKB-UniRule"/>
</dbReference>
<evidence type="ECO:0000313" key="10">
    <source>
        <dbReference type="Proteomes" id="UP000000598"/>
    </source>
</evidence>
<evidence type="ECO:0000259" key="8">
    <source>
        <dbReference type="Pfam" id="PF14500"/>
    </source>
</evidence>
<sequence length="1029" mass="117062">MATDYTEDKLKADIVSFMANAKVNTSVADKLANTIADEVTRKSIELLRIVIFLREYLTSDDDSTRQNALSCLSCILEHISPAVLKKNDVSVIFDFYQSKMEDSGCMKETLQGINSLVLMDCFYVSHVEKLLKLLGNDYQPTNFLAATRYFGFRIMDNILIKFKSQMLGNLKLNDLYIETFILVATGEKDPRNLLISFRLNSDISTGLRNIDSFKEELFDILFCYFPIMFKPPSNDPYKITNNDLKLALRSAITATEKFEEDAFGNLLDKLAASSPTVKNDTILTLKACVDTFSGTSSLKHWLPIWDALKFEILNGTDPEPSILDTAMDTENQNSRPEGNISNYSDSLSIITSLSSKLIALDEHAFDKFFNHIFDEFVPNFEQDKDLKQCCDLLASISKVSLQTFNKVMKKVIPVLFMDKDLDASKQKLLILNLAPFFSAYISLFGETGKEISKFHAKNELQNHKDSILMVFSKALTGTSKNEVTLRTLAIIQFTTLVKMSGFLDSEEIAMIVQYFTETILTDENKNIYCACLEGLKFISVFNESIIYEVSLKYMLHLLPDNENMVPITLNNTDIVPIERVLKVILDFTTSRHHLVKESIVGLASKLNLIVMHPNCSDYCFLILSCLFSLLQNNIDEFDQNVVQFLKESMEETFLQNSLKNDMIYLDDHSLSLAAGVLFQLNIKSDVSTHQSELITYNKCFLDEERIFDSAQRSIVIYSRLLAALDKNTSFEAANDIFSKAIELIKNNEALPTFESLNYLEFLALLSNKWVTESYIESVLDLTDTSIKNLEIICWINKGLVMKNSVLATKLTDHLFSLLSDEKFGNKVAHLFEVLVLDLLIFQRFKKVSWNNNIRLIYKQKFFNHIAQKMVNAFKSSDNMTIKSNYLTAVSLVLKNTPSNITISYITDLLPLLLQALELENIEVRISSLETLKNTVNQMSQLVTEHVHSLVPLLLNLLVPSKYSNVNVRFLSLEILQTLTTSVPLNYLIPMKNEIISKLQIGLDDSKRRVRKQCIDTKQAYLELGQVPFE</sequence>
<evidence type="ECO:0000256" key="2">
    <source>
        <dbReference type="ARBA" id="ARBA00009340"/>
    </source>
</evidence>
<dbReference type="GO" id="GO:0006281">
    <property type="term" value="P:DNA repair"/>
    <property type="evidence" value="ECO:0007669"/>
    <property type="project" value="UniProtKB-UniRule"/>
</dbReference>
<dbReference type="eggNOG" id="KOG1967">
    <property type="taxonomic scope" value="Eukaryota"/>
</dbReference>
<feature type="repeat" description="HEAT" evidence="5">
    <location>
        <begin position="908"/>
        <end position="945"/>
    </location>
</feature>
<comment type="function">
    <text evidence="6">Key component of the cytosolic iron-sulfur protein assembly (CIA) complex, a multiprotein complex that mediates the incorporation of iron-sulfur cluster into apoproteins specifically involved in DNA metabolism and genomic integrity. In the CIA complex, MMS19 acts as an adapter between early-acting CIA components and a subset of cellular target iron-sulfur proteins.</text>
</comment>
<keyword evidence="4 6" id="KW-0539">Nucleus</keyword>
<dbReference type="InterPro" id="IPR016024">
    <property type="entry name" value="ARM-type_fold"/>
</dbReference>
<reference evidence="9 10" key="1">
    <citation type="journal article" date="2004" name="Nature">
        <title>Genome evolution in yeasts.</title>
        <authorList>
            <consortium name="Genolevures"/>
            <person name="Dujon B."/>
            <person name="Sherman D."/>
            <person name="Fischer G."/>
            <person name="Durrens P."/>
            <person name="Casaregola S."/>
            <person name="Lafontaine I."/>
            <person name="de Montigny J."/>
            <person name="Marck C."/>
            <person name="Neuveglise C."/>
            <person name="Talla E."/>
            <person name="Goffard N."/>
            <person name="Frangeul L."/>
            <person name="Aigle M."/>
            <person name="Anthouard V."/>
            <person name="Babour A."/>
            <person name="Barbe V."/>
            <person name="Barnay S."/>
            <person name="Blanchin S."/>
            <person name="Beckerich J.M."/>
            <person name="Beyne E."/>
            <person name="Bleykasten C."/>
            <person name="Boisrame A."/>
            <person name="Boyer J."/>
            <person name="Cattolico L."/>
            <person name="Confanioleri F."/>
            <person name="de Daruvar A."/>
            <person name="Despons L."/>
            <person name="Fabre E."/>
            <person name="Fairhead C."/>
            <person name="Ferry-Dumazet H."/>
            <person name="Groppi A."/>
            <person name="Hantraye F."/>
            <person name="Hennequin C."/>
            <person name="Jauniaux N."/>
            <person name="Joyet P."/>
            <person name="Kachouri R."/>
            <person name="Kerrest A."/>
            <person name="Koszul R."/>
            <person name="Lemaire M."/>
            <person name="Lesur I."/>
            <person name="Ma L."/>
            <person name="Muller H."/>
            <person name="Nicaud J.M."/>
            <person name="Nikolski M."/>
            <person name="Oztas S."/>
            <person name="Ozier-Kalogeropoulos O."/>
            <person name="Pellenz S."/>
            <person name="Potier S."/>
            <person name="Richard G.F."/>
            <person name="Straub M.L."/>
            <person name="Suleau A."/>
            <person name="Swennene D."/>
            <person name="Tekaia F."/>
            <person name="Wesolowski-Louvel M."/>
            <person name="Westhof E."/>
            <person name="Wirth B."/>
            <person name="Zeniou-Meyer M."/>
            <person name="Zivanovic I."/>
            <person name="Bolotin-Fukuhara M."/>
            <person name="Thierry A."/>
            <person name="Bouchier C."/>
            <person name="Caudron B."/>
            <person name="Scarpelli C."/>
            <person name="Gaillardin C."/>
            <person name="Weissenbach J."/>
            <person name="Wincker P."/>
            <person name="Souciet J.L."/>
        </authorList>
    </citation>
    <scope>NUCLEOTIDE SEQUENCE [LARGE SCALE GENOMIC DNA]</scope>
    <source>
        <strain evidence="10">ATCC 8585 / CBS 2359 / DSM 70799 / NBRC 1267 / NRRL Y-1140 / WM37</strain>
    </source>
</reference>
<dbReference type="FunCoup" id="Q6CLA3">
    <property type="interactions" value="1017"/>
</dbReference>
<comment type="subcellular location">
    <subcellularLocation>
        <location evidence="1 6">Nucleus</location>
    </subcellularLocation>
</comment>
<name>Q6CLA3_KLULA</name>
<keyword evidence="6" id="KW-0227">DNA damage</keyword>
<evidence type="ECO:0000256" key="3">
    <source>
        <dbReference type="ARBA" id="ARBA00022737"/>
    </source>
</evidence>
<evidence type="ECO:0000256" key="1">
    <source>
        <dbReference type="ARBA" id="ARBA00004123"/>
    </source>
</evidence>
<evidence type="ECO:0000256" key="4">
    <source>
        <dbReference type="ARBA" id="ARBA00023242"/>
    </source>
</evidence>
<comment type="similarity">
    <text evidence="2 6">Belongs to the MET18/MMS19 family.</text>
</comment>
<dbReference type="InterPro" id="IPR021133">
    <property type="entry name" value="HEAT_type_2"/>
</dbReference>
<dbReference type="PANTHER" id="PTHR12891:SF0">
    <property type="entry name" value="MMS19 NUCLEOTIDE EXCISION REPAIR PROTEIN HOMOLOG"/>
    <property type="match status" value="1"/>
</dbReference>
<keyword evidence="3" id="KW-0677">Repeat</keyword>